<evidence type="ECO:0000313" key="2">
    <source>
        <dbReference type="EMBL" id="KAL1208864.1"/>
    </source>
</evidence>
<dbReference type="AlphaFoldDB" id="A0ABD1AQH1"/>
<organism evidence="2 3">
    <name type="scientific">Cardamine amara subsp. amara</name>
    <dbReference type="NCBI Taxonomy" id="228776"/>
    <lineage>
        <taxon>Eukaryota</taxon>
        <taxon>Viridiplantae</taxon>
        <taxon>Streptophyta</taxon>
        <taxon>Embryophyta</taxon>
        <taxon>Tracheophyta</taxon>
        <taxon>Spermatophyta</taxon>
        <taxon>Magnoliopsida</taxon>
        <taxon>eudicotyledons</taxon>
        <taxon>Gunneridae</taxon>
        <taxon>Pentapetalae</taxon>
        <taxon>rosids</taxon>
        <taxon>malvids</taxon>
        <taxon>Brassicales</taxon>
        <taxon>Brassicaceae</taxon>
        <taxon>Cardamineae</taxon>
        <taxon>Cardamine</taxon>
    </lineage>
</organism>
<dbReference type="PANTHER" id="PTHR35046">
    <property type="entry name" value="ZINC KNUCKLE (CCHC-TYPE) FAMILY PROTEIN"/>
    <property type="match status" value="1"/>
</dbReference>
<sequence>MVFDCQYYIEINKFKVAATEFSDYALCWWDQLVTSRRRNQECLMGSWTEMKTIMRKRFVPSYYYQELHNQLRRLVQGRKTVENYYQELEALMIKADEREDREATMLSFSEDCNEKYKTVWKCSCMLIYNKCYTKPSLLSSN</sequence>
<keyword evidence="3" id="KW-1185">Reference proteome</keyword>
<evidence type="ECO:0000313" key="3">
    <source>
        <dbReference type="Proteomes" id="UP001558713"/>
    </source>
</evidence>
<dbReference type="InterPro" id="IPR005162">
    <property type="entry name" value="Retrotrans_gag_dom"/>
</dbReference>
<name>A0ABD1AQH1_CARAN</name>
<gene>
    <name evidence="2" type="ORF">V5N11_010541</name>
</gene>
<proteinExistence type="predicted"/>
<protein>
    <recommendedName>
        <fullName evidence="1">Retrotransposon gag domain-containing protein</fullName>
    </recommendedName>
</protein>
<dbReference type="PANTHER" id="PTHR35046:SF9">
    <property type="entry name" value="RNA-DIRECTED DNA POLYMERASE"/>
    <property type="match status" value="1"/>
</dbReference>
<comment type="caution">
    <text evidence="2">The sequence shown here is derived from an EMBL/GenBank/DDBJ whole genome shotgun (WGS) entry which is preliminary data.</text>
</comment>
<feature type="domain" description="Retrotransposon gag" evidence="1">
    <location>
        <begin position="15"/>
        <end position="105"/>
    </location>
</feature>
<dbReference type="EMBL" id="JBANAX010000436">
    <property type="protein sequence ID" value="KAL1208864.1"/>
    <property type="molecule type" value="Genomic_DNA"/>
</dbReference>
<dbReference type="Proteomes" id="UP001558713">
    <property type="component" value="Unassembled WGS sequence"/>
</dbReference>
<reference evidence="2 3" key="1">
    <citation type="submission" date="2024-04" db="EMBL/GenBank/DDBJ databases">
        <title>Genome assembly C_amara_ONT_v2.</title>
        <authorList>
            <person name="Yant L."/>
            <person name="Moore C."/>
            <person name="Slenker M."/>
        </authorList>
    </citation>
    <scope>NUCLEOTIDE SEQUENCE [LARGE SCALE GENOMIC DNA]</scope>
    <source>
        <tissue evidence="2">Leaf</tissue>
    </source>
</reference>
<evidence type="ECO:0000259" key="1">
    <source>
        <dbReference type="Pfam" id="PF03732"/>
    </source>
</evidence>
<dbReference type="Pfam" id="PF03732">
    <property type="entry name" value="Retrotrans_gag"/>
    <property type="match status" value="1"/>
</dbReference>
<accession>A0ABD1AQH1</accession>